<comment type="caution">
    <text evidence="7">The sequence shown here is derived from an EMBL/GenBank/DDBJ whole genome shotgun (WGS) entry which is preliminary data.</text>
</comment>
<dbReference type="PANTHER" id="PTHR35807">
    <property type="entry name" value="TRANSCRIPTIONAL REGULATOR REDD-RELATED"/>
    <property type="match status" value="1"/>
</dbReference>
<dbReference type="Gene3D" id="1.10.10.10">
    <property type="entry name" value="Winged helix-like DNA-binding domain superfamily/Winged helix DNA-binding domain"/>
    <property type="match status" value="2"/>
</dbReference>
<dbReference type="SUPFAM" id="SSF52540">
    <property type="entry name" value="P-loop containing nucleoside triphosphate hydrolases"/>
    <property type="match status" value="1"/>
</dbReference>
<dbReference type="InterPro" id="IPR002182">
    <property type="entry name" value="NB-ARC"/>
</dbReference>
<dbReference type="SMART" id="SM01043">
    <property type="entry name" value="BTAD"/>
    <property type="match status" value="1"/>
</dbReference>
<dbReference type="InterPro" id="IPR051677">
    <property type="entry name" value="AfsR-DnrI-RedD_regulator"/>
</dbReference>
<dbReference type="InterPro" id="IPR019734">
    <property type="entry name" value="TPR_rpt"/>
</dbReference>
<accession>A0A3D9ZUN8</accession>
<keyword evidence="8" id="KW-1185">Reference proteome</keyword>
<dbReference type="SMART" id="SM00862">
    <property type="entry name" value="Trans_reg_C"/>
    <property type="match status" value="1"/>
</dbReference>
<protein>
    <submittedName>
        <fullName evidence="7">DNA-binding SARP family transcriptional activator</fullName>
    </submittedName>
</protein>
<sequence length="994" mass="108982">MLDFLVLGSVEARFGDQPVKLGRRHERRLLGLLLLEAQRPIATERLLDLVWDGDPPRSARTVMYTHISRLRSILRPSGVGLLANGGGYLVDVDPRHVDLHRFVAMIDRARQLTEAASRAEALADALRLWRGPLMSDVADDHLRRRVGAGIEELRLTAIESLAEAWLAEGQYELAAVDLVDLVERHPTRERFVCLLMTALYRAGRQIDALTCYHVSRERLRSEFGVDPGPELANLHLRVLQNDPLLANPPTTTPAVLSRRLAKPAAVRVGARQLPRDLVDFVGRDEPLGHLISAIPGPALVGSAPSVVLAIDGMAGVGKTALAVHAGHLIGDRYPDAHLYLDLRGHSDQAPLEPATALDVLLRQIGVQGEHLPEGLPARVARWRRELAGRRVLLLLDNVATSEQVDPVLPGVDGCLTLITSRRRLVGLDGAQPLSLDVLTTEESFDLQRRIVGDRIAADPEGAAEVTRLCGQLALAIRLAAARLAHRPAWTVGDLVARLRSARPAPVALTAEGRSLPAAFALSYDQVGDSEQRMFRLLALHPGTQLDVHAAAALADLDLDQAASLLDELVDSHLLHEPTAGRYQLHDLMRAYAQGLLRTRETPDESRGAIERLLDCYLHTAVAASTPLEVVSFDYDLGPAPRHMVGPLDAAGARQWFNEERANLVASISAAQEFALDEHAWKLTRALWRYVFEVGHIDDLIRTHVIALRCAQRSRNRRGAAVTRNYLASGYNQVGRLVEAEDHLRAVLAYNIENGNRPREANTQYLLAGVVHWLGRYPEAMDLLHRSNQLRAEVGDEVGVGFGYTMLGEICTTLGRLDEALDWNQKGLDILRRLGQPYTTTVAHAHLGATFLAMGRLTDAEHHLNRSIDMKRSVGAAVGESVVLNNLAVLDRMRGRHDPALDRHLDALAAAQHGGERIHECLIRNSHGVTLRMAGDVEAALSQHRQALAMALEMRIPVEEARALAGLADLVANTDPGAAADHREQALRIFKQVGV</sequence>
<dbReference type="InterPro" id="IPR001867">
    <property type="entry name" value="OmpR/PhoB-type_DNA-bd"/>
</dbReference>
<dbReference type="InterPro" id="IPR036388">
    <property type="entry name" value="WH-like_DNA-bd_sf"/>
</dbReference>
<dbReference type="PRINTS" id="PR00364">
    <property type="entry name" value="DISEASERSIST"/>
</dbReference>
<feature type="domain" description="OmpR/PhoB-type" evidence="6">
    <location>
        <begin position="1"/>
        <end position="92"/>
    </location>
</feature>
<feature type="DNA-binding region" description="OmpR/PhoB-type" evidence="5">
    <location>
        <begin position="1"/>
        <end position="92"/>
    </location>
</feature>
<dbReference type="GO" id="GO:0003677">
    <property type="term" value="F:DNA binding"/>
    <property type="evidence" value="ECO:0007669"/>
    <property type="project" value="UniProtKB-UniRule"/>
</dbReference>
<dbReference type="Proteomes" id="UP000256913">
    <property type="component" value="Unassembled WGS sequence"/>
</dbReference>
<keyword evidence="2" id="KW-0805">Transcription regulation</keyword>
<dbReference type="CDD" id="cd15831">
    <property type="entry name" value="BTAD"/>
    <property type="match status" value="1"/>
</dbReference>
<organism evidence="7 8">
    <name type="scientific">Asanoa ferruginea</name>
    <dbReference type="NCBI Taxonomy" id="53367"/>
    <lineage>
        <taxon>Bacteria</taxon>
        <taxon>Bacillati</taxon>
        <taxon>Actinomycetota</taxon>
        <taxon>Actinomycetes</taxon>
        <taxon>Micromonosporales</taxon>
        <taxon>Micromonosporaceae</taxon>
        <taxon>Asanoa</taxon>
    </lineage>
</organism>
<keyword evidence="4" id="KW-0804">Transcription</keyword>
<keyword evidence="3 5" id="KW-0238">DNA-binding</keyword>
<evidence type="ECO:0000256" key="4">
    <source>
        <dbReference type="ARBA" id="ARBA00023163"/>
    </source>
</evidence>
<gene>
    <name evidence="7" type="ORF">DFJ67_6961</name>
</gene>
<proteinExistence type="inferred from homology"/>
<evidence type="ECO:0000256" key="3">
    <source>
        <dbReference type="ARBA" id="ARBA00023125"/>
    </source>
</evidence>
<evidence type="ECO:0000256" key="2">
    <source>
        <dbReference type="ARBA" id="ARBA00023015"/>
    </source>
</evidence>
<dbReference type="Pfam" id="PF00486">
    <property type="entry name" value="Trans_reg_C"/>
    <property type="match status" value="1"/>
</dbReference>
<dbReference type="InterPro" id="IPR016032">
    <property type="entry name" value="Sig_transdc_resp-reg_C-effctor"/>
</dbReference>
<dbReference type="Pfam" id="PF13424">
    <property type="entry name" value="TPR_12"/>
    <property type="match status" value="2"/>
</dbReference>
<evidence type="ECO:0000313" key="8">
    <source>
        <dbReference type="Proteomes" id="UP000256913"/>
    </source>
</evidence>
<dbReference type="SUPFAM" id="SSF48452">
    <property type="entry name" value="TPR-like"/>
    <property type="match status" value="3"/>
</dbReference>
<comment type="similarity">
    <text evidence="1">Belongs to the AfsR/DnrI/RedD regulatory family.</text>
</comment>
<reference evidence="7 8" key="1">
    <citation type="submission" date="2018-08" db="EMBL/GenBank/DDBJ databases">
        <title>Sequencing the genomes of 1000 actinobacteria strains.</title>
        <authorList>
            <person name="Klenk H.-P."/>
        </authorList>
    </citation>
    <scope>NUCLEOTIDE SEQUENCE [LARGE SCALE GENOMIC DNA]</scope>
    <source>
        <strain evidence="7 8">DSM 44099</strain>
    </source>
</reference>
<evidence type="ECO:0000256" key="5">
    <source>
        <dbReference type="PROSITE-ProRule" id="PRU01091"/>
    </source>
</evidence>
<evidence type="ECO:0000256" key="1">
    <source>
        <dbReference type="ARBA" id="ARBA00005820"/>
    </source>
</evidence>
<dbReference type="GO" id="GO:0006355">
    <property type="term" value="P:regulation of DNA-templated transcription"/>
    <property type="evidence" value="ECO:0007669"/>
    <property type="project" value="InterPro"/>
</dbReference>
<dbReference type="SMART" id="SM00028">
    <property type="entry name" value="TPR"/>
    <property type="match status" value="7"/>
</dbReference>
<dbReference type="Pfam" id="PF00931">
    <property type="entry name" value="NB-ARC"/>
    <property type="match status" value="1"/>
</dbReference>
<dbReference type="GO" id="GO:0000160">
    <property type="term" value="P:phosphorelay signal transduction system"/>
    <property type="evidence" value="ECO:0007669"/>
    <property type="project" value="InterPro"/>
</dbReference>
<evidence type="ECO:0000313" key="7">
    <source>
        <dbReference type="EMBL" id="REG00902.1"/>
    </source>
</evidence>
<dbReference type="GO" id="GO:0043531">
    <property type="term" value="F:ADP binding"/>
    <property type="evidence" value="ECO:0007669"/>
    <property type="project" value="InterPro"/>
</dbReference>
<dbReference type="SUPFAM" id="SSF46894">
    <property type="entry name" value="C-terminal effector domain of the bipartite response regulators"/>
    <property type="match status" value="1"/>
</dbReference>
<evidence type="ECO:0000259" key="6">
    <source>
        <dbReference type="PROSITE" id="PS51755"/>
    </source>
</evidence>
<dbReference type="PROSITE" id="PS51755">
    <property type="entry name" value="OMPR_PHOB"/>
    <property type="match status" value="1"/>
</dbReference>
<dbReference type="Pfam" id="PF03704">
    <property type="entry name" value="BTAD"/>
    <property type="match status" value="1"/>
</dbReference>
<dbReference type="InterPro" id="IPR027417">
    <property type="entry name" value="P-loop_NTPase"/>
</dbReference>
<dbReference type="InterPro" id="IPR011990">
    <property type="entry name" value="TPR-like_helical_dom_sf"/>
</dbReference>
<dbReference type="AlphaFoldDB" id="A0A3D9ZUN8"/>
<name>A0A3D9ZUN8_9ACTN</name>
<dbReference type="Gene3D" id="3.40.50.300">
    <property type="entry name" value="P-loop containing nucleotide triphosphate hydrolases"/>
    <property type="match status" value="1"/>
</dbReference>
<dbReference type="EMBL" id="QUMQ01000001">
    <property type="protein sequence ID" value="REG00902.1"/>
    <property type="molecule type" value="Genomic_DNA"/>
</dbReference>
<dbReference type="Gene3D" id="1.25.40.10">
    <property type="entry name" value="Tetratricopeptide repeat domain"/>
    <property type="match status" value="3"/>
</dbReference>
<dbReference type="InterPro" id="IPR005158">
    <property type="entry name" value="BTAD"/>
</dbReference>
<dbReference type="PANTHER" id="PTHR35807:SF1">
    <property type="entry name" value="TRANSCRIPTIONAL REGULATOR REDD"/>
    <property type="match status" value="1"/>
</dbReference>